<dbReference type="EMBL" id="JABFTP020000001">
    <property type="protein sequence ID" value="KAL3266340.1"/>
    <property type="molecule type" value="Genomic_DNA"/>
</dbReference>
<dbReference type="PROSITE" id="PS00375">
    <property type="entry name" value="UDPGT"/>
    <property type="match status" value="1"/>
</dbReference>
<feature type="transmembrane region" description="Helical" evidence="5">
    <location>
        <begin position="475"/>
        <end position="497"/>
    </location>
</feature>
<comment type="catalytic activity">
    <reaction evidence="5">
        <text>glucuronate acceptor + UDP-alpha-D-glucuronate = acceptor beta-D-glucuronoside + UDP + H(+)</text>
        <dbReference type="Rhea" id="RHEA:21032"/>
        <dbReference type="ChEBI" id="CHEBI:15378"/>
        <dbReference type="ChEBI" id="CHEBI:58052"/>
        <dbReference type="ChEBI" id="CHEBI:58223"/>
        <dbReference type="ChEBI" id="CHEBI:132367"/>
        <dbReference type="ChEBI" id="CHEBI:132368"/>
        <dbReference type="EC" id="2.4.1.17"/>
    </reaction>
</comment>
<sequence length="518" mass="59410">MKCTSQIFSGICVIVCLFSVVRSYRILGLFPYPGKSHMHVILPLMKELSRRGHDVTVLSQFPSDEKPLRYKDLSLKGSVPILLEVEETNNLNPIISRILFMYFDVIEMGYIADHYCEAAFRTKVVKNLFSSNETFDLIIHEPFTSDCLLSLNEKMKAPIVGITTSVMLAWNNERFGNPDNPSYIPTLFMDYSDKMSFFQRVENTLTSLGHNIWFRKKQRDHDLIVRKHLGSKIASLNTLGNNMSLMLVNTHFSLNFARPFTPNIIEIGGLHVSRAKTLPWNIEKFINESTHGVIYFSLGSMIKGHTFPQEKKEEFLRAFARLPQRVLWKWENETMPGKPDNVMIQKWMPQFDILSHPNVKAFISHGGLLGVTEAVHCGVPMIVMPQYGDQHTNAKAVEANGGGVILYLREATEEKVYQNLKTILDPEFRSKAKALSERFRDRPMSPMDTAIYWIEYVARHKGAPHMRTAAVDMPLYQYLLLDVFAFLAVVLIIFLYVSYKISSLILRAIFSKKKLKQN</sequence>
<comment type="subcellular location">
    <subcellularLocation>
        <location evidence="5">Membrane</location>
        <topology evidence="5">Single-pass membrane protein</topology>
    </subcellularLocation>
</comment>
<dbReference type="InterPro" id="IPR050271">
    <property type="entry name" value="UDP-glycosyltransferase"/>
</dbReference>
<gene>
    <name evidence="6" type="ORF">HHI36_010518</name>
</gene>
<dbReference type="SUPFAM" id="SSF53756">
    <property type="entry name" value="UDP-Glycosyltransferase/glycogen phosphorylase"/>
    <property type="match status" value="1"/>
</dbReference>
<name>A0ABD2MJ45_9CUCU</name>
<organism evidence="6 7">
    <name type="scientific">Cryptolaemus montrouzieri</name>
    <dbReference type="NCBI Taxonomy" id="559131"/>
    <lineage>
        <taxon>Eukaryota</taxon>
        <taxon>Metazoa</taxon>
        <taxon>Ecdysozoa</taxon>
        <taxon>Arthropoda</taxon>
        <taxon>Hexapoda</taxon>
        <taxon>Insecta</taxon>
        <taxon>Pterygota</taxon>
        <taxon>Neoptera</taxon>
        <taxon>Endopterygota</taxon>
        <taxon>Coleoptera</taxon>
        <taxon>Polyphaga</taxon>
        <taxon>Cucujiformia</taxon>
        <taxon>Coccinelloidea</taxon>
        <taxon>Coccinellidae</taxon>
        <taxon>Scymninae</taxon>
        <taxon>Scymnini</taxon>
        <taxon>Cryptolaemus</taxon>
    </lineage>
</organism>
<dbReference type="FunFam" id="3.40.50.2000:FF:000050">
    <property type="entry name" value="UDP-glucuronosyltransferase"/>
    <property type="match status" value="1"/>
</dbReference>
<dbReference type="PANTHER" id="PTHR48043">
    <property type="entry name" value="EG:EG0003.4 PROTEIN-RELATED"/>
    <property type="match status" value="1"/>
</dbReference>
<accession>A0ABD2MJ45</accession>
<dbReference type="InterPro" id="IPR035595">
    <property type="entry name" value="UDP_glycos_trans_CS"/>
</dbReference>
<comment type="similarity">
    <text evidence="1 4">Belongs to the UDP-glycosyltransferase family.</text>
</comment>
<dbReference type="AlphaFoldDB" id="A0ABD2MJ45"/>
<protein>
    <recommendedName>
        <fullName evidence="5">UDP-glucuronosyltransferase</fullName>
        <ecNumber evidence="5">2.4.1.17</ecNumber>
    </recommendedName>
</protein>
<dbReference type="EC" id="2.4.1.17" evidence="5"/>
<keyword evidence="7" id="KW-1185">Reference proteome</keyword>
<reference evidence="6 7" key="1">
    <citation type="journal article" date="2021" name="BMC Biol.">
        <title>Horizontally acquired antibacterial genes associated with adaptive radiation of ladybird beetles.</title>
        <authorList>
            <person name="Li H.S."/>
            <person name="Tang X.F."/>
            <person name="Huang Y.H."/>
            <person name="Xu Z.Y."/>
            <person name="Chen M.L."/>
            <person name="Du X.Y."/>
            <person name="Qiu B.Y."/>
            <person name="Chen P.T."/>
            <person name="Zhang W."/>
            <person name="Slipinski A."/>
            <person name="Escalona H.E."/>
            <person name="Waterhouse R.M."/>
            <person name="Zwick A."/>
            <person name="Pang H."/>
        </authorList>
    </citation>
    <scope>NUCLEOTIDE SEQUENCE [LARGE SCALE GENOMIC DNA]</scope>
    <source>
        <strain evidence="6">SYSU2018</strain>
    </source>
</reference>
<dbReference type="Pfam" id="PF00201">
    <property type="entry name" value="UDPGT"/>
    <property type="match status" value="1"/>
</dbReference>
<dbReference type="InterPro" id="IPR002213">
    <property type="entry name" value="UDP_glucos_trans"/>
</dbReference>
<evidence type="ECO:0000313" key="7">
    <source>
        <dbReference type="Proteomes" id="UP001516400"/>
    </source>
</evidence>
<keyword evidence="3 4" id="KW-0808">Transferase</keyword>
<dbReference type="CDD" id="cd03784">
    <property type="entry name" value="GT1_Gtf-like"/>
    <property type="match status" value="1"/>
</dbReference>
<keyword evidence="5" id="KW-0812">Transmembrane</keyword>
<proteinExistence type="inferred from homology"/>
<dbReference type="GO" id="GO:0016020">
    <property type="term" value="C:membrane"/>
    <property type="evidence" value="ECO:0007669"/>
    <property type="project" value="UniProtKB-SubCell"/>
</dbReference>
<dbReference type="Gene3D" id="3.40.50.2000">
    <property type="entry name" value="Glycogen Phosphorylase B"/>
    <property type="match status" value="2"/>
</dbReference>
<evidence type="ECO:0000256" key="5">
    <source>
        <dbReference type="RuleBase" id="RU362059"/>
    </source>
</evidence>
<evidence type="ECO:0000313" key="6">
    <source>
        <dbReference type="EMBL" id="KAL3266340.1"/>
    </source>
</evidence>
<comment type="caution">
    <text evidence="6">The sequence shown here is derived from an EMBL/GenBank/DDBJ whole genome shotgun (WGS) entry which is preliminary data.</text>
</comment>
<evidence type="ECO:0000256" key="4">
    <source>
        <dbReference type="RuleBase" id="RU003718"/>
    </source>
</evidence>
<keyword evidence="2 4" id="KW-0328">Glycosyltransferase</keyword>
<dbReference type="Proteomes" id="UP001516400">
    <property type="component" value="Unassembled WGS sequence"/>
</dbReference>
<evidence type="ECO:0000256" key="3">
    <source>
        <dbReference type="ARBA" id="ARBA00022679"/>
    </source>
</evidence>
<keyword evidence="5" id="KW-0472">Membrane</keyword>
<evidence type="ECO:0000256" key="2">
    <source>
        <dbReference type="ARBA" id="ARBA00022676"/>
    </source>
</evidence>
<keyword evidence="5" id="KW-1133">Transmembrane helix</keyword>
<dbReference type="GO" id="GO:0015020">
    <property type="term" value="F:glucuronosyltransferase activity"/>
    <property type="evidence" value="ECO:0007669"/>
    <property type="project" value="UniProtKB-EC"/>
</dbReference>
<dbReference type="PANTHER" id="PTHR48043:SF114">
    <property type="entry name" value="IP04436P-RELATED"/>
    <property type="match status" value="1"/>
</dbReference>
<evidence type="ECO:0000256" key="1">
    <source>
        <dbReference type="ARBA" id="ARBA00009995"/>
    </source>
</evidence>